<sequence length="397" mass="44707">MIKNLALTGASIVMALIACEIILGFVYPEPPIFSYFVWPPHLKEIFKIEPGVMPGVYGDSLFSINSAGIRGDEFSEDQDYRILAFGGSTTECILLDNKEAWPYLLQKNLGGSTGKNVWVGNVGRSGLNSRDNLVQLPLLLDEYADIDAVVLMEGVNDLMMRLARHGDYNPDFLLTADGHKRSFDRAFKLVKAPYDKTKKNMLYEKTAIWRTIRKLRKARSIKKKNNNVMIQDSAGHAYIHARAVRKAMRKIDQLPDMPPALAEYRRNLSAMIDEALKRDVRVILVTQPSLYKEDMAQKEKDLLWLGGNANLRSGKVTGFYSAEAMMRGMKLYNSATLKVCRMRHADCVDAAAHIPKSVEALYDGVHFNEKGARMVADLISIYLKSKKPFSNQQADLH</sequence>
<dbReference type="Gene3D" id="3.40.50.1110">
    <property type="entry name" value="SGNH hydrolase"/>
    <property type="match status" value="1"/>
</dbReference>
<dbReference type="PANTHER" id="PTHR14209:SF19">
    <property type="entry name" value="ISOAMYL ACETATE-HYDROLYZING ESTERASE 1 HOMOLOG"/>
    <property type="match status" value="1"/>
</dbReference>
<dbReference type="PROSITE" id="PS51257">
    <property type="entry name" value="PROKAR_LIPOPROTEIN"/>
    <property type="match status" value="1"/>
</dbReference>
<reference evidence="3" key="1">
    <citation type="submission" date="2018-06" db="EMBL/GenBank/DDBJ databases">
        <authorList>
            <person name="Zhirakovskaya E."/>
        </authorList>
    </citation>
    <scope>NUCLEOTIDE SEQUENCE</scope>
</reference>
<dbReference type="InterPro" id="IPR045136">
    <property type="entry name" value="Iah1-like"/>
</dbReference>
<keyword evidence="1" id="KW-0812">Transmembrane</keyword>
<dbReference type="AlphaFoldDB" id="A0A3B1BEH7"/>
<accession>A0A3B1BEH7</accession>
<proteinExistence type="predicted"/>
<organism evidence="3">
    <name type="scientific">hydrothermal vent metagenome</name>
    <dbReference type="NCBI Taxonomy" id="652676"/>
    <lineage>
        <taxon>unclassified sequences</taxon>
        <taxon>metagenomes</taxon>
        <taxon>ecological metagenomes</taxon>
    </lineage>
</organism>
<gene>
    <name evidence="3" type="ORF">MNBD_NITROSPINAE04-614</name>
</gene>
<protein>
    <recommendedName>
        <fullName evidence="2">SGNH hydrolase-type esterase domain-containing protein</fullName>
    </recommendedName>
</protein>
<evidence type="ECO:0000256" key="1">
    <source>
        <dbReference type="SAM" id="Phobius"/>
    </source>
</evidence>
<dbReference type="EMBL" id="UOGA01000072">
    <property type="protein sequence ID" value="VAX16646.1"/>
    <property type="molecule type" value="Genomic_DNA"/>
</dbReference>
<keyword evidence="1" id="KW-1133">Transmembrane helix</keyword>
<evidence type="ECO:0000313" key="3">
    <source>
        <dbReference type="EMBL" id="VAX16646.1"/>
    </source>
</evidence>
<dbReference type="Pfam" id="PF13472">
    <property type="entry name" value="Lipase_GDSL_2"/>
    <property type="match status" value="1"/>
</dbReference>
<dbReference type="InterPro" id="IPR036514">
    <property type="entry name" value="SGNH_hydro_sf"/>
</dbReference>
<dbReference type="InterPro" id="IPR013830">
    <property type="entry name" value="SGNH_hydro"/>
</dbReference>
<feature type="domain" description="SGNH hydrolase-type esterase" evidence="2">
    <location>
        <begin position="84"/>
        <end position="373"/>
    </location>
</feature>
<dbReference type="SUPFAM" id="SSF52266">
    <property type="entry name" value="SGNH hydrolase"/>
    <property type="match status" value="1"/>
</dbReference>
<dbReference type="PANTHER" id="PTHR14209">
    <property type="entry name" value="ISOAMYL ACETATE-HYDROLYZING ESTERASE 1"/>
    <property type="match status" value="1"/>
</dbReference>
<evidence type="ECO:0000259" key="2">
    <source>
        <dbReference type="Pfam" id="PF13472"/>
    </source>
</evidence>
<name>A0A3B1BEH7_9ZZZZ</name>
<feature type="transmembrane region" description="Helical" evidence="1">
    <location>
        <begin position="7"/>
        <end position="27"/>
    </location>
</feature>
<keyword evidence="1" id="KW-0472">Membrane</keyword>